<comment type="caution">
    <text evidence="1">The sequence shown here is derived from an EMBL/GenBank/DDBJ whole genome shotgun (WGS) entry which is preliminary data.</text>
</comment>
<sequence length="100" mass="11294">MVSALVGIKWDCVNYSCAYDALFVGLYHIWQGHGPLWSNRFASITPYTDQLGQGFESYSLKTRTLETVRNQVRATLTAAEPVKFPSGLVFTYLYMLTDAM</sequence>
<gene>
    <name evidence="1" type="ORF">DFH08DRAFT_1040360</name>
</gene>
<accession>A0AAD6ZCR4</accession>
<organism evidence="1 2">
    <name type="scientific">Mycena albidolilacea</name>
    <dbReference type="NCBI Taxonomy" id="1033008"/>
    <lineage>
        <taxon>Eukaryota</taxon>
        <taxon>Fungi</taxon>
        <taxon>Dikarya</taxon>
        <taxon>Basidiomycota</taxon>
        <taxon>Agaricomycotina</taxon>
        <taxon>Agaricomycetes</taxon>
        <taxon>Agaricomycetidae</taxon>
        <taxon>Agaricales</taxon>
        <taxon>Marasmiineae</taxon>
        <taxon>Mycenaceae</taxon>
        <taxon>Mycena</taxon>
    </lineage>
</organism>
<dbReference type="EMBL" id="JARIHO010000063">
    <property type="protein sequence ID" value="KAJ7315244.1"/>
    <property type="molecule type" value="Genomic_DNA"/>
</dbReference>
<evidence type="ECO:0000313" key="1">
    <source>
        <dbReference type="EMBL" id="KAJ7315244.1"/>
    </source>
</evidence>
<dbReference type="AlphaFoldDB" id="A0AAD6ZCR4"/>
<name>A0AAD6ZCR4_9AGAR</name>
<protein>
    <submittedName>
        <fullName evidence="1">Uncharacterized protein</fullName>
    </submittedName>
</protein>
<feature type="non-terminal residue" evidence="1">
    <location>
        <position position="100"/>
    </location>
</feature>
<proteinExistence type="predicted"/>
<keyword evidence="2" id="KW-1185">Reference proteome</keyword>
<reference evidence="1" key="1">
    <citation type="submission" date="2023-03" db="EMBL/GenBank/DDBJ databases">
        <title>Massive genome expansion in bonnet fungi (Mycena s.s.) driven by repeated elements and novel gene families across ecological guilds.</title>
        <authorList>
            <consortium name="Lawrence Berkeley National Laboratory"/>
            <person name="Harder C.B."/>
            <person name="Miyauchi S."/>
            <person name="Viragh M."/>
            <person name="Kuo A."/>
            <person name="Thoen E."/>
            <person name="Andreopoulos B."/>
            <person name="Lu D."/>
            <person name="Skrede I."/>
            <person name="Drula E."/>
            <person name="Henrissat B."/>
            <person name="Morin E."/>
            <person name="Kohler A."/>
            <person name="Barry K."/>
            <person name="LaButti K."/>
            <person name="Morin E."/>
            <person name="Salamov A."/>
            <person name="Lipzen A."/>
            <person name="Mereny Z."/>
            <person name="Hegedus B."/>
            <person name="Baldrian P."/>
            <person name="Stursova M."/>
            <person name="Weitz H."/>
            <person name="Taylor A."/>
            <person name="Grigoriev I.V."/>
            <person name="Nagy L.G."/>
            <person name="Martin F."/>
            <person name="Kauserud H."/>
        </authorList>
    </citation>
    <scope>NUCLEOTIDE SEQUENCE</scope>
    <source>
        <strain evidence="1">CBHHK002</strain>
    </source>
</reference>
<evidence type="ECO:0000313" key="2">
    <source>
        <dbReference type="Proteomes" id="UP001218218"/>
    </source>
</evidence>
<dbReference type="Proteomes" id="UP001218218">
    <property type="component" value="Unassembled WGS sequence"/>
</dbReference>